<feature type="transmembrane region" description="Helical" evidence="2">
    <location>
        <begin position="34"/>
        <end position="56"/>
    </location>
</feature>
<dbReference type="EMBL" id="CP029159">
    <property type="protein sequence ID" value="QKM67958.1"/>
    <property type="molecule type" value="Genomic_DNA"/>
</dbReference>
<dbReference type="RefSeq" id="WP_006347164.1">
    <property type="nucleotide sequence ID" value="NZ_CP029159.1"/>
</dbReference>
<sequence>MGQSVPPPVPPDPDDRIPETRTGPPEPRRHRDSLAAGLAAAVAAGLLGAVAYGWLAEAVNRQFGYASLGVGALIGYAAAKAGGAHRALPFAAAALTPAAIWLGQLITVALIHADLFRVSATELLFEESGFVTETWRDSADLGTYTFMIVGMMMAAYTAWSKRPERDDPPEQPDHRD</sequence>
<gene>
    <name evidence="3" type="ORF">STSU_013035</name>
</gene>
<keyword evidence="2" id="KW-0812">Transmembrane</keyword>
<keyword evidence="4" id="KW-1185">Reference proteome</keyword>
<dbReference type="AlphaFoldDB" id="I2N4L3"/>
<name>I2N4L3_STRT9</name>
<dbReference type="Proteomes" id="UP000005940">
    <property type="component" value="Chromosome"/>
</dbReference>
<keyword evidence="2" id="KW-1133">Transmembrane helix</keyword>
<accession>I2N4L3</accession>
<organism evidence="3 4">
    <name type="scientific">Streptomyces tsukubensis (strain DSM 42081 / NBRC 108919 / NRRL 18488 / 9993)</name>
    <dbReference type="NCBI Taxonomy" id="1114943"/>
    <lineage>
        <taxon>Bacteria</taxon>
        <taxon>Bacillati</taxon>
        <taxon>Actinomycetota</taxon>
        <taxon>Actinomycetes</taxon>
        <taxon>Kitasatosporales</taxon>
        <taxon>Streptomycetaceae</taxon>
        <taxon>Streptomyces</taxon>
    </lineage>
</organism>
<feature type="transmembrane region" description="Helical" evidence="2">
    <location>
        <begin position="141"/>
        <end position="159"/>
    </location>
</feature>
<protein>
    <submittedName>
        <fullName evidence="3">Uncharacterized protein</fullName>
    </submittedName>
</protein>
<feature type="compositionally biased region" description="Pro residues" evidence="1">
    <location>
        <begin position="1"/>
        <end position="11"/>
    </location>
</feature>
<proteinExistence type="predicted"/>
<evidence type="ECO:0000313" key="3">
    <source>
        <dbReference type="EMBL" id="QKM67958.1"/>
    </source>
</evidence>
<reference evidence="3 4" key="1">
    <citation type="journal article" date="2012" name="J. Bacteriol.">
        <title>Draft genome of Streptomyces tsukubaensis NRRL 18488, the producer of the clinically important immunosuppressant tacrolimus (FK506).</title>
        <authorList>
            <person name="Barreiro C."/>
            <person name="Prieto C."/>
            <person name="Sola-Landa A."/>
            <person name="Solera E."/>
            <person name="Martinez-Castro M."/>
            <person name="Perez-Redondo R."/>
            <person name="Garcia-Estrada C."/>
            <person name="Aparicio J.F."/>
            <person name="Fernandez-Martinez L.T."/>
            <person name="Santos-Aberturas J."/>
            <person name="Salehi-Najafabadi Z."/>
            <person name="Rodriguez-Garcia A."/>
            <person name="Tauch A."/>
            <person name="Martin J.F."/>
        </authorList>
    </citation>
    <scope>NUCLEOTIDE SEQUENCE [LARGE SCALE GENOMIC DNA]</scope>
    <source>
        <strain evidence="4">DSM 42081 / NBRC 108919 / NRRL 18488 / 9993</strain>
    </source>
</reference>
<feature type="transmembrane region" description="Helical" evidence="2">
    <location>
        <begin position="91"/>
        <end position="113"/>
    </location>
</feature>
<evidence type="ECO:0000256" key="2">
    <source>
        <dbReference type="SAM" id="Phobius"/>
    </source>
</evidence>
<feature type="transmembrane region" description="Helical" evidence="2">
    <location>
        <begin position="62"/>
        <end position="79"/>
    </location>
</feature>
<feature type="region of interest" description="Disordered" evidence="1">
    <location>
        <begin position="1"/>
        <end position="32"/>
    </location>
</feature>
<keyword evidence="2" id="KW-0472">Membrane</keyword>
<evidence type="ECO:0000256" key="1">
    <source>
        <dbReference type="SAM" id="MobiDB-lite"/>
    </source>
</evidence>
<evidence type="ECO:0000313" key="4">
    <source>
        <dbReference type="Proteomes" id="UP000005940"/>
    </source>
</evidence>